<feature type="domain" description="HTH deoR-type" evidence="3">
    <location>
        <begin position="2"/>
        <end position="60"/>
    </location>
</feature>
<dbReference type="RefSeq" id="WP_221861646.1">
    <property type="nucleotide sequence ID" value="NZ_JAIKTU010000010.1"/>
</dbReference>
<dbReference type="Pfam" id="PF13280">
    <property type="entry name" value="WYL"/>
    <property type="match status" value="1"/>
</dbReference>
<dbReference type="Gene3D" id="1.10.10.10">
    <property type="entry name" value="Winged helix-like DNA-binding domain superfamily/Winged helix DNA-binding domain"/>
    <property type="match status" value="1"/>
</dbReference>
<dbReference type="InterPro" id="IPR036388">
    <property type="entry name" value="WH-like_DNA-bd_sf"/>
</dbReference>
<dbReference type="InterPro" id="IPR026881">
    <property type="entry name" value="WYL_dom"/>
</dbReference>
<accession>A0ABS7L012</accession>
<evidence type="ECO:0000256" key="2">
    <source>
        <dbReference type="ARBA" id="ARBA00023163"/>
    </source>
</evidence>
<evidence type="ECO:0000259" key="3">
    <source>
        <dbReference type="PROSITE" id="PS51000"/>
    </source>
</evidence>
<gene>
    <name evidence="4" type="ORF">K5V21_13165</name>
</gene>
<reference evidence="4 5" key="1">
    <citation type="journal article" date="2021" name="Cell Host Microbe">
        <title>in vivo commensal control of Clostridioides difficile virulence.</title>
        <authorList>
            <person name="Girinathan B.P."/>
            <person name="Dibenedetto N."/>
            <person name="Worley J.N."/>
            <person name="Peltier J."/>
            <person name="Arrieta-Ortiz M.L."/>
            <person name="Rupa Christinal Immanuel S."/>
            <person name="Lavin R."/>
            <person name="Delaney M.L."/>
            <person name="Cummins C."/>
            <person name="Hoffmann M."/>
            <person name="Luo Y."/>
            <person name="Gonzalez-Escalona N."/>
            <person name="Allard M."/>
            <person name="Onderdonk A.B."/>
            <person name="Gerber G.K."/>
            <person name="Sonenshein A.L."/>
            <person name="Baliga N."/>
            <person name="Dupuy B."/>
            <person name="Bry L."/>
        </authorList>
    </citation>
    <scope>NUCLEOTIDE SEQUENCE [LARGE SCALE GENOMIC DNA]</scope>
    <source>
        <strain evidence="4 5">DSM 599</strain>
    </source>
</reference>
<dbReference type="Proteomes" id="UP001299068">
    <property type="component" value="Unassembled WGS sequence"/>
</dbReference>
<dbReference type="InterPro" id="IPR001034">
    <property type="entry name" value="DeoR_HTH"/>
</dbReference>
<dbReference type="SMART" id="SM00420">
    <property type="entry name" value="HTH_DEOR"/>
    <property type="match status" value="1"/>
</dbReference>
<protein>
    <submittedName>
        <fullName evidence="4">YafY family transcriptional regulator</fullName>
    </submittedName>
</protein>
<dbReference type="PIRSF" id="PIRSF016838">
    <property type="entry name" value="PafC"/>
    <property type="match status" value="1"/>
</dbReference>
<sequence>MKINRLTEIIIILLNKRSVTAKELADKFEVSTRTIYRDIEELSLSGIPVYMSKGKGGGISLLEEYSVNKTILSEKDKQSLIVALKTLEVTKYPEINSVINKMSFMLNKEELSNWIDIDFSKWGSDFNENDKFTQIKIAILNNKLIEFNYVNSFGSKSRRTIEPMKLIYKGQTWYLYGYCRLKEDVRIFRITRIKDLVVMEEDFVRRKLKEIDMNSSKDTIDNMVTLKLKLNKEVLYRMFDDFDQELLIDNRDGTYEVNIELPENEWLYGYILSFGNYVEVIEPKYIRDIILNKMKETINMYEAKAQIK</sequence>
<dbReference type="InterPro" id="IPR051534">
    <property type="entry name" value="CBASS_pafABC_assoc_protein"/>
</dbReference>
<keyword evidence="2" id="KW-0804">Transcription</keyword>
<dbReference type="Pfam" id="PF25583">
    <property type="entry name" value="WCX"/>
    <property type="match status" value="1"/>
</dbReference>
<dbReference type="PROSITE" id="PS52050">
    <property type="entry name" value="WYL"/>
    <property type="match status" value="1"/>
</dbReference>
<organism evidence="4 5">
    <name type="scientific">Clostridium sardiniense</name>
    <name type="common">Clostridium absonum</name>
    <dbReference type="NCBI Taxonomy" id="29369"/>
    <lineage>
        <taxon>Bacteria</taxon>
        <taxon>Bacillati</taxon>
        <taxon>Bacillota</taxon>
        <taxon>Clostridia</taxon>
        <taxon>Eubacteriales</taxon>
        <taxon>Clostridiaceae</taxon>
        <taxon>Clostridium</taxon>
    </lineage>
</organism>
<evidence type="ECO:0000256" key="1">
    <source>
        <dbReference type="ARBA" id="ARBA00023015"/>
    </source>
</evidence>
<dbReference type="PANTHER" id="PTHR34580:SF1">
    <property type="entry name" value="PROTEIN PAFC"/>
    <property type="match status" value="1"/>
</dbReference>
<dbReference type="InterPro" id="IPR036390">
    <property type="entry name" value="WH_DNA-bd_sf"/>
</dbReference>
<name>A0ABS7L012_CLOSR</name>
<keyword evidence="1" id="KW-0805">Transcription regulation</keyword>
<dbReference type="PROSITE" id="PS51000">
    <property type="entry name" value="HTH_DEOR_2"/>
    <property type="match status" value="1"/>
</dbReference>
<evidence type="ECO:0000313" key="4">
    <source>
        <dbReference type="EMBL" id="MBY0756400.1"/>
    </source>
</evidence>
<dbReference type="InterPro" id="IPR028349">
    <property type="entry name" value="PafC-like"/>
</dbReference>
<dbReference type="PANTHER" id="PTHR34580">
    <property type="match status" value="1"/>
</dbReference>
<dbReference type="InterPro" id="IPR057727">
    <property type="entry name" value="WCX_dom"/>
</dbReference>
<dbReference type="InterPro" id="IPR013196">
    <property type="entry name" value="HTH_11"/>
</dbReference>
<dbReference type="SUPFAM" id="SSF46785">
    <property type="entry name" value="Winged helix' DNA-binding domain"/>
    <property type="match status" value="1"/>
</dbReference>
<dbReference type="EMBL" id="JAIKTU010000010">
    <property type="protein sequence ID" value="MBY0756400.1"/>
    <property type="molecule type" value="Genomic_DNA"/>
</dbReference>
<evidence type="ECO:0000313" key="5">
    <source>
        <dbReference type="Proteomes" id="UP001299068"/>
    </source>
</evidence>
<dbReference type="Pfam" id="PF08279">
    <property type="entry name" value="HTH_11"/>
    <property type="match status" value="1"/>
</dbReference>
<comment type="caution">
    <text evidence="4">The sequence shown here is derived from an EMBL/GenBank/DDBJ whole genome shotgun (WGS) entry which is preliminary data.</text>
</comment>
<proteinExistence type="predicted"/>
<keyword evidence="5" id="KW-1185">Reference proteome</keyword>